<feature type="domain" description="Expansin-like CBD" evidence="8">
    <location>
        <begin position="148"/>
        <end position="228"/>
    </location>
</feature>
<evidence type="ECO:0000256" key="4">
    <source>
        <dbReference type="ARBA" id="ARBA00022729"/>
    </source>
</evidence>
<dbReference type="EMBL" id="JBHFFA010000003">
    <property type="protein sequence ID" value="KAL2634949.1"/>
    <property type="molecule type" value="Genomic_DNA"/>
</dbReference>
<protein>
    <recommendedName>
        <fullName evidence="6">Expansin</fullName>
    </recommendedName>
</protein>
<sequence>MTTATSSVQGLPATATFYGGRNAVGTNSGACGYANVLAMGYGKMNTALSGPLFDGGRACGACFEIRCVWAPYGNIRCFPGKIIVTGTNFCPRGSKGGWCDPPRQHFDLSQPAFLQIAPYRAGIVHVDYRRVQCRRAGGVKFRIYGHIYFMQVLVYNVAGWGDVVAVAIKGSAYGGWVRMDRSWGQLWSTGFMLERQALSFAVTTSDGQTIVNYNLVGSHWRYGQTFEGKQFR</sequence>
<gene>
    <name evidence="9" type="ORF">R1flu_006428</name>
</gene>
<keyword evidence="3 6" id="KW-0964">Secreted</keyword>
<evidence type="ECO:0000313" key="9">
    <source>
        <dbReference type="EMBL" id="KAL2634949.1"/>
    </source>
</evidence>
<dbReference type="CDD" id="cd22274">
    <property type="entry name" value="DPBB_EXPA_N"/>
    <property type="match status" value="1"/>
</dbReference>
<feature type="domain" description="Expansin-like EG45" evidence="7">
    <location>
        <begin position="28"/>
        <end position="138"/>
    </location>
</feature>
<evidence type="ECO:0000259" key="7">
    <source>
        <dbReference type="PROSITE" id="PS50842"/>
    </source>
</evidence>
<dbReference type="InterPro" id="IPR036908">
    <property type="entry name" value="RlpA-like_sf"/>
</dbReference>
<dbReference type="PRINTS" id="PR01226">
    <property type="entry name" value="EXPANSIN"/>
</dbReference>
<keyword evidence="6" id="KW-0961">Cell wall biogenesis/degradation</keyword>
<dbReference type="InterPro" id="IPR007118">
    <property type="entry name" value="Expan_Lol_pI"/>
</dbReference>
<dbReference type="PROSITE" id="PS50842">
    <property type="entry name" value="EXPANSIN_EG45"/>
    <property type="match status" value="1"/>
</dbReference>
<dbReference type="GO" id="GO:0071555">
    <property type="term" value="P:cell wall organization"/>
    <property type="evidence" value="ECO:0007669"/>
    <property type="project" value="UniProtKB-KW"/>
</dbReference>
<evidence type="ECO:0000259" key="8">
    <source>
        <dbReference type="PROSITE" id="PS50843"/>
    </source>
</evidence>
<dbReference type="InterPro" id="IPR002963">
    <property type="entry name" value="Expansin"/>
</dbReference>
<name>A0ABD1YX13_9MARC</name>
<dbReference type="PANTHER" id="PTHR31867">
    <property type="entry name" value="EXPANSIN-A15"/>
    <property type="match status" value="1"/>
</dbReference>
<dbReference type="Gene3D" id="2.40.40.10">
    <property type="entry name" value="RlpA-like domain"/>
    <property type="match status" value="1"/>
</dbReference>
<dbReference type="AlphaFoldDB" id="A0ABD1YX13"/>
<comment type="caution">
    <text evidence="9">The sequence shown here is derived from an EMBL/GenBank/DDBJ whole genome shotgun (WGS) entry which is preliminary data.</text>
</comment>
<keyword evidence="10" id="KW-1185">Reference proteome</keyword>
<dbReference type="Gene3D" id="2.60.40.760">
    <property type="entry name" value="Expansin, cellulose-binding-like domain"/>
    <property type="match status" value="1"/>
</dbReference>
<keyword evidence="5" id="KW-0472">Membrane</keyword>
<reference evidence="9 10" key="1">
    <citation type="submission" date="2024-09" db="EMBL/GenBank/DDBJ databases">
        <title>Chromosome-scale assembly of Riccia fluitans.</title>
        <authorList>
            <person name="Paukszto L."/>
            <person name="Sawicki J."/>
            <person name="Karawczyk K."/>
            <person name="Piernik-Szablinska J."/>
            <person name="Szczecinska M."/>
            <person name="Mazdziarz M."/>
        </authorList>
    </citation>
    <scope>NUCLEOTIDE SEQUENCE [LARGE SCALE GENOMIC DNA]</scope>
    <source>
        <strain evidence="9">Rf_01</strain>
        <tissue evidence="9">Aerial parts of the thallus</tissue>
    </source>
</reference>
<dbReference type="InterPro" id="IPR007112">
    <property type="entry name" value="Expansin/allergen_DPBB_dom"/>
</dbReference>
<dbReference type="SMART" id="SM00837">
    <property type="entry name" value="DPBB_1"/>
    <property type="match status" value="1"/>
</dbReference>
<dbReference type="PROSITE" id="PS50843">
    <property type="entry name" value="EXPANSIN_CBD"/>
    <property type="match status" value="1"/>
</dbReference>
<organism evidence="9 10">
    <name type="scientific">Riccia fluitans</name>
    <dbReference type="NCBI Taxonomy" id="41844"/>
    <lineage>
        <taxon>Eukaryota</taxon>
        <taxon>Viridiplantae</taxon>
        <taxon>Streptophyta</taxon>
        <taxon>Embryophyta</taxon>
        <taxon>Marchantiophyta</taxon>
        <taxon>Marchantiopsida</taxon>
        <taxon>Marchantiidae</taxon>
        <taxon>Marchantiales</taxon>
        <taxon>Ricciaceae</taxon>
        <taxon>Riccia</taxon>
    </lineage>
</organism>
<dbReference type="PRINTS" id="PR01225">
    <property type="entry name" value="EXPANSNFAMLY"/>
</dbReference>
<evidence type="ECO:0000256" key="1">
    <source>
        <dbReference type="ARBA" id="ARBA00005392"/>
    </source>
</evidence>
<comment type="function">
    <text evidence="6">Causes loosening and extension of plant cell walls by disrupting non-covalent bonding between cellulose microfibrils and matrix glucans. No enzymatic activity has been found.</text>
</comment>
<evidence type="ECO:0000256" key="6">
    <source>
        <dbReference type="RuleBase" id="RU365023"/>
    </source>
</evidence>
<dbReference type="Pfam" id="PF01357">
    <property type="entry name" value="Expansin_C"/>
    <property type="match status" value="1"/>
</dbReference>
<evidence type="ECO:0000256" key="3">
    <source>
        <dbReference type="ARBA" id="ARBA00022525"/>
    </source>
</evidence>
<comment type="subcellular location">
    <subcellularLocation>
        <location evidence="6">Secreted</location>
        <location evidence="6">Cell wall</location>
    </subcellularLocation>
    <subcellularLocation>
        <location evidence="6">Membrane</location>
        <topology evidence="6">Peripheral membrane protein</topology>
    </subcellularLocation>
</comment>
<accession>A0ABD1YX13</accession>
<keyword evidence="2 6" id="KW-0134">Cell wall</keyword>
<proteinExistence type="inferred from homology"/>
<dbReference type="SUPFAM" id="SSF49590">
    <property type="entry name" value="PHL pollen allergen"/>
    <property type="match status" value="1"/>
</dbReference>
<dbReference type="InterPro" id="IPR009009">
    <property type="entry name" value="RlpA-like_DPBB"/>
</dbReference>
<dbReference type="InterPro" id="IPR036749">
    <property type="entry name" value="Expansin_CBD_sf"/>
</dbReference>
<keyword evidence="4" id="KW-0732">Signal</keyword>
<dbReference type="GO" id="GO:0016020">
    <property type="term" value="C:membrane"/>
    <property type="evidence" value="ECO:0007669"/>
    <property type="project" value="UniProtKB-SubCell"/>
</dbReference>
<dbReference type="Proteomes" id="UP001605036">
    <property type="component" value="Unassembled WGS sequence"/>
</dbReference>
<dbReference type="SUPFAM" id="SSF50685">
    <property type="entry name" value="Barwin-like endoglucanases"/>
    <property type="match status" value="1"/>
</dbReference>
<evidence type="ECO:0000256" key="2">
    <source>
        <dbReference type="ARBA" id="ARBA00022512"/>
    </source>
</evidence>
<evidence type="ECO:0000256" key="5">
    <source>
        <dbReference type="ARBA" id="ARBA00023136"/>
    </source>
</evidence>
<dbReference type="InterPro" id="IPR007117">
    <property type="entry name" value="Expansin_CBD"/>
</dbReference>
<comment type="similarity">
    <text evidence="1 6">Belongs to the expansin family. Expansin A subfamily.</text>
</comment>
<dbReference type="Pfam" id="PF03330">
    <property type="entry name" value="DPBB_1"/>
    <property type="match status" value="1"/>
</dbReference>
<evidence type="ECO:0000313" key="10">
    <source>
        <dbReference type="Proteomes" id="UP001605036"/>
    </source>
</evidence>